<evidence type="ECO:0000256" key="4">
    <source>
        <dbReference type="PIRNR" id="PIRNR006386"/>
    </source>
</evidence>
<dbReference type="FunFam" id="3.40.30.10:FF:000096">
    <property type="entry name" value="Glutathione S-transferase kappa"/>
    <property type="match status" value="1"/>
</dbReference>
<dbReference type="EMBL" id="MK265924">
    <property type="protein sequence ID" value="AZL94629.1"/>
    <property type="molecule type" value="mRNA"/>
</dbReference>
<dbReference type="InterPro" id="IPR051924">
    <property type="entry name" value="GST_Kappa/NadH"/>
</dbReference>
<dbReference type="InterPro" id="IPR001853">
    <property type="entry name" value="DSBA-like_thioredoxin_dom"/>
</dbReference>
<dbReference type="Gene3D" id="3.40.30.10">
    <property type="entry name" value="Glutaredoxin"/>
    <property type="match status" value="1"/>
</dbReference>
<comment type="similarity">
    <text evidence="1 4">Belongs to the GST superfamily. Kappa family.</text>
</comment>
<keyword evidence="2 4" id="KW-0808">Transferase</keyword>
<dbReference type="EC" id="2.5.1.18" evidence="4"/>
<name>A0A3Q8UC07_9APIC</name>
<comment type="catalytic activity">
    <reaction evidence="3 4">
        <text>RX + glutathione = an S-substituted glutathione + a halide anion + H(+)</text>
        <dbReference type="Rhea" id="RHEA:16437"/>
        <dbReference type="ChEBI" id="CHEBI:15378"/>
        <dbReference type="ChEBI" id="CHEBI:16042"/>
        <dbReference type="ChEBI" id="CHEBI:17792"/>
        <dbReference type="ChEBI" id="CHEBI:57925"/>
        <dbReference type="ChEBI" id="CHEBI:90779"/>
        <dbReference type="EC" id="2.5.1.18"/>
    </reaction>
</comment>
<dbReference type="EMBL" id="MK266228">
    <property type="protein sequence ID" value="AZL94633.1"/>
    <property type="molecule type" value="mRNA"/>
</dbReference>
<dbReference type="PANTHER" id="PTHR42943">
    <property type="entry name" value="GLUTATHIONE S-TRANSFERASE KAPPA"/>
    <property type="match status" value="1"/>
</dbReference>
<dbReference type="InterPro" id="IPR036249">
    <property type="entry name" value="Thioredoxin-like_sf"/>
</dbReference>
<feature type="domain" description="DSBA-like thioredoxin" evidence="6">
    <location>
        <begin position="7"/>
        <end position="224"/>
    </location>
</feature>
<dbReference type="InterPro" id="IPR014440">
    <property type="entry name" value="HCCAis_GSTk"/>
</dbReference>
<dbReference type="AlphaFoldDB" id="A0A3Q8UC07"/>
<reference evidence="8" key="1">
    <citation type="journal article" date="2018" name="Genome Biol. Evol.">
        <title>Nephromyces encodes a urate metabolism pathway and predicted peroxisomes, demonstrating these are not ancient losses of apicomplexans.</title>
        <authorList>
            <person name="Paight C."/>
            <person name="Slamovits C.H."/>
            <person name="Saffo M.B."/>
            <person name="Lane C.E."/>
        </authorList>
    </citation>
    <scope>NUCLEOTIDE SEQUENCE</scope>
    <source>
        <strain evidence="7">Neph155</strain>
        <strain evidence="8">Neph459</strain>
    </source>
</reference>
<protein>
    <recommendedName>
        <fullName evidence="4">Glutathione S-transferase kappa</fullName>
        <ecNumber evidence="4">2.5.1.18</ecNumber>
    </recommendedName>
</protein>
<dbReference type="PIRSF" id="PIRSF006386">
    <property type="entry name" value="HCCAis_GSTk"/>
    <property type="match status" value="1"/>
</dbReference>
<accession>A0A3Q8UC07</accession>
<dbReference type="SUPFAM" id="SSF52833">
    <property type="entry name" value="Thioredoxin-like"/>
    <property type="match status" value="1"/>
</dbReference>
<evidence type="ECO:0000256" key="1">
    <source>
        <dbReference type="ARBA" id="ARBA00006494"/>
    </source>
</evidence>
<proteinExistence type="evidence at transcript level"/>
<evidence type="ECO:0000313" key="7">
    <source>
        <dbReference type="EMBL" id="AZL94629.1"/>
    </source>
</evidence>
<dbReference type="PANTHER" id="PTHR42943:SF2">
    <property type="entry name" value="GLUTATHIONE S-TRANSFERASE KAPPA 1"/>
    <property type="match status" value="1"/>
</dbReference>
<evidence type="ECO:0000256" key="2">
    <source>
        <dbReference type="ARBA" id="ARBA00022679"/>
    </source>
</evidence>
<evidence type="ECO:0000256" key="5">
    <source>
        <dbReference type="PIRSR" id="PIRSR006386-1"/>
    </source>
</evidence>
<sequence length="245" mass="27827">MDGKKIIKAYFDIGSPYSYAGLELLRQYYNSIWADLIEVHLEPVLLGGIFKTVGNKAPIEISSKNSYMRKDMIRCANWVGINLKIPELFPMSSLKAMRLLSATKYLYPDKLWDTSFAFFKAYWIDSVDITDSTSLNLALNKANISEEMLEQIISFSETNKNKEILKNYTTEAVEIGIFGCPTFAVHNSYLKYPISSNISSEPIHNSGFEIFFGADRLPILANFLNLPYFGPLINNNIIKDNESKL</sequence>
<evidence type="ECO:0000259" key="6">
    <source>
        <dbReference type="Pfam" id="PF01323"/>
    </source>
</evidence>
<organism evidence="8">
    <name type="scientific">Nephromyces sp. MMRI</name>
    <dbReference type="NCBI Taxonomy" id="2496275"/>
    <lineage>
        <taxon>Eukaryota</taxon>
        <taxon>Sar</taxon>
        <taxon>Alveolata</taxon>
        <taxon>Apicomplexa</taxon>
        <taxon>Aconoidasida</taxon>
        <taxon>Nephromycida</taxon>
        <taxon>Nephromyces</taxon>
    </lineage>
</organism>
<dbReference type="GO" id="GO:0004602">
    <property type="term" value="F:glutathione peroxidase activity"/>
    <property type="evidence" value="ECO:0007669"/>
    <property type="project" value="TreeGrafter"/>
</dbReference>
<dbReference type="GO" id="GO:0005777">
    <property type="term" value="C:peroxisome"/>
    <property type="evidence" value="ECO:0007669"/>
    <property type="project" value="TreeGrafter"/>
</dbReference>
<dbReference type="GO" id="GO:0006749">
    <property type="term" value="P:glutathione metabolic process"/>
    <property type="evidence" value="ECO:0007669"/>
    <property type="project" value="TreeGrafter"/>
</dbReference>
<dbReference type="GO" id="GO:0004364">
    <property type="term" value="F:glutathione transferase activity"/>
    <property type="evidence" value="ECO:0007669"/>
    <property type="project" value="UniProtKB-UniRule"/>
</dbReference>
<dbReference type="Pfam" id="PF01323">
    <property type="entry name" value="DSBA"/>
    <property type="match status" value="1"/>
</dbReference>
<evidence type="ECO:0000313" key="8">
    <source>
        <dbReference type="EMBL" id="AZL94633.1"/>
    </source>
</evidence>
<feature type="active site" description="Nucleophile" evidence="5">
    <location>
        <position position="15"/>
    </location>
</feature>
<dbReference type="GO" id="GO:0005739">
    <property type="term" value="C:mitochondrion"/>
    <property type="evidence" value="ECO:0007669"/>
    <property type="project" value="TreeGrafter"/>
</dbReference>
<evidence type="ECO:0000256" key="3">
    <source>
        <dbReference type="ARBA" id="ARBA00047960"/>
    </source>
</evidence>